<name>A0AAV0D7F5_9ASTE</name>
<dbReference type="GO" id="GO:0005634">
    <property type="term" value="C:nucleus"/>
    <property type="evidence" value="ECO:0007669"/>
    <property type="project" value="UniProtKB-SubCell"/>
</dbReference>
<dbReference type="PANTHER" id="PTHR31920">
    <property type="entry name" value="B3 DOMAIN-CONTAINING"/>
    <property type="match status" value="1"/>
</dbReference>
<evidence type="ECO:0000313" key="7">
    <source>
        <dbReference type="EMBL" id="CAH9094068.1"/>
    </source>
</evidence>
<dbReference type="Pfam" id="PF02362">
    <property type="entry name" value="B3"/>
    <property type="match status" value="1"/>
</dbReference>
<keyword evidence="2" id="KW-0805">Transcription regulation</keyword>
<dbReference type="Gene3D" id="2.40.330.10">
    <property type="entry name" value="DNA-binding pseudobarrel domain"/>
    <property type="match status" value="1"/>
</dbReference>
<dbReference type="InterPro" id="IPR015300">
    <property type="entry name" value="DNA-bd_pseudobarrel_sf"/>
</dbReference>
<protein>
    <recommendedName>
        <fullName evidence="6">TF-B3 domain-containing protein</fullName>
    </recommendedName>
</protein>
<evidence type="ECO:0000256" key="5">
    <source>
        <dbReference type="ARBA" id="ARBA00023242"/>
    </source>
</evidence>
<keyword evidence="4" id="KW-0804">Transcription</keyword>
<keyword evidence="5" id="KW-0539">Nucleus</keyword>
<evidence type="ECO:0000256" key="1">
    <source>
        <dbReference type="ARBA" id="ARBA00004123"/>
    </source>
</evidence>
<reference evidence="7" key="1">
    <citation type="submission" date="2022-07" db="EMBL/GenBank/DDBJ databases">
        <authorList>
            <person name="Macas J."/>
            <person name="Novak P."/>
            <person name="Neumann P."/>
        </authorList>
    </citation>
    <scope>NUCLEOTIDE SEQUENCE</scope>
</reference>
<dbReference type="PROSITE" id="PS50863">
    <property type="entry name" value="B3"/>
    <property type="match status" value="1"/>
</dbReference>
<dbReference type="PANTHER" id="PTHR31920:SF149">
    <property type="entry name" value="B3 DOMAIN-CONTAINING PROTEIN OS01G0723500-LIKE ISOFORM X1"/>
    <property type="match status" value="1"/>
</dbReference>
<evidence type="ECO:0000256" key="4">
    <source>
        <dbReference type="ARBA" id="ARBA00023163"/>
    </source>
</evidence>
<dbReference type="Proteomes" id="UP001152523">
    <property type="component" value="Unassembled WGS sequence"/>
</dbReference>
<feature type="non-terminal residue" evidence="7">
    <location>
        <position position="143"/>
    </location>
</feature>
<proteinExistence type="predicted"/>
<dbReference type="InterPro" id="IPR050655">
    <property type="entry name" value="Plant_B3_domain"/>
</dbReference>
<dbReference type="CDD" id="cd10017">
    <property type="entry name" value="B3_DNA"/>
    <property type="match status" value="1"/>
</dbReference>
<feature type="domain" description="TF-B3" evidence="6">
    <location>
        <begin position="1"/>
        <end position="74"/>
    </location>
</feature>
<dbReference type="GO" id="GO:0003677">
    <property type="term" value="F:DNA binding"/>
    <property type="evidence" value="ECO:0007669"/>
    <property type="project" value="UniProtKB-KW"/>
</dbReference>
<evidence type="ECO:0000313" key="8">
    <source>
        <dbReference type="Proteomes" id="UP001152523"/>
    </source>
</evidence>
<sequence>MENKLPRFFKVLMPGFRTRLAHNKIRRCKEGNNRLCFKNGWKEFVKQNRLVAGDFVVFKHTSRLIFKVNMFDLTCCEKDCHGQSETYNNIIDGEGCAQGSNGDGVQLHKHEKVTTDKNRKRVTKGVNISPREQCPQFTKTITP</sequence>
<comment type="subcellular location">
    <subcellularLocation>
        <location evidence="1">Nucleus</location>
    </subcellularLocation>
</comment>
<dbReference type="AlphaFoldDB" id="A0AAV0D7F5"/>
<evidence type="ECO:0000256" key="2">
    <source>
        <dbReference type="ARBA" id="ARBA00023015"/>
    </source>
</evidence>
<gene>
    <name evidence="7" type="ORF">CEPIT_LOCUS12763</name>
</gene>
<keyword evidence="3" id="KW-0238">DNA-binding</keyword>
<comment type="caution">
    <text evidence="7">The sequence shown here is derived from an EMBL/GenBank/DDBJ whole genome shotgun (WGS) entry which is preliminary data.</text>
</comment>
<accession>A0AAV0D7F5</accession>
<dbReference type="EMBL" id="CAMAPF010000079">
    <property type="protein sequence ID" value="CAH9094068.1"/>
    <property type="molecule type" value="Genomic_DNA"/>
</dbReference>
<organism evidence="7 8">
    <name type="scientific">Cuscuta epithymum</name>
    <dbReference type="NCBI Taxonomy" id="186058"/>
    <lineage>
        <taxon>Eukaryota</taxon>
        <taxon>Viridiplantae</taxon>
        <taxon>Streptophyta</taxon>
        <taxon>Embryophyta</taxon>
        <taxon>Tracheophyta</taxon>
        <taxon>Spermatophyta</taxon>
        <taxon>Magnoliopsida</taxon>
        <taxon>eudicotyledons</taxon>
        <taxon>Gunneridae</taxon>
        <taxon>Pentapetalae</taxon>
        <taxon>asterids</taxon>
        <taxon>lamiids</taxon>
        <taxon>Solanales</taxon>
        <taxon>Convolvulaceae</taxon>
        <taxon>Cuscuteae</taxon>
        <taxon>Cuscuta</taxon>
        <taxon>Cuscuta subgen. Cuscuta</taxon>
    </lineage>
</organism>
<keyword evidence="8" id="KW-1185">Reference proteome</keyword>
<dbReference type="InterPro" id="IPR003340">
    <property type="entry name" value="B3_DNA-bd"/>
</dbReference>
<evidence type="ECO:0000256" key="3">
    <source>
        <dbReference type="ARBA" id="ARBA00023125"/>
    </source>
</evidence>
<dbReference type="SUPFAM" id="SSF101936">
    <property type="entry name" value="DNA-binding pseudobarrel domain"/>
    <property type="match status" value="1"/>
</dbReference>
<evidence type="ECO:0000259" key="6">
    <source>
        <dbReference type="PROSITE" id="PS50863"/>
    </source>
</evidence>